<reference evidence="1 2" key="1">
    <citation type="submission" date="2019-05" db="EMBL/GenBank/DDBJ databases">
        <title>Pseudomonas edaphica sp. nov., isolated from rhizospheric soil of Cistus ladanifer L. in Spain.</title>
        <authorList>
            <person name="Peix A."/>
        </authorList>
    </citation>
    <scope>NUCLEOTIDE SEQUENCE [LARGE SCALE GENOMIC DNA]</scope>
    <source>
        <strain evidence="1 2">RD25</strain>
    </source>
</reference>
<gene>
    <name evidence="1" type="ORF">FEM54_30260</name>
</gene>
<feature type="non-terminal residue" evidence="1">
    <location>
        <position position="31"/>
    </location>
</feature>
<evidence type="ECO:0000313" key="2">
    <source>
        <dbReference type="Proteomes" id="UP000304941"/>
    </source>
</evidence>
<keyword evidence="2" id="KW-1185">Reference proteome</keyword>
<proteinExistence type="predicted"/>
<dbReference type="EMBL" id="VBVZ01000773">
    <property type="protein sequence ID" value="TLG87525.1"/>
    <property type="molecule type" value="Genomic_DNA"/>
</dbReference>
<name>A0ABY2TXR2_9PSED</name>
<organism evidence="1 2">
    <name type="scientific">Pseudomonas edaphica</name>
    <dbReference type="NCBI Taxonomy" id="2006980"/>
    <lineage>
        <taxon>Bacteria</taxon>
        <taxon>Pseudomonadati</taxon>
        <taxon>Pseudomonadota</taxon>
        <taxon>Gammaproteobacteria</taxon>
        <taxon>Pseudomonadales</taxon>
        <taxon>Pseudomonadaceae</taxon>
        <taxon>Pseudomonas</taxon>
    </lineage>
</organism>
<accession>A0ABY2TXR2</accession>
<protein>
    <submittedName>
        <fullName evidence="1">Amidohydrolase</fullName>
    </submittedName>
</protein>
<evidence type="ECO:0000313" key="1">
    <source>
        <dbReference type="EMBL" id="TLG87525.1"/>
    </source>
</evidence>
<dbReference type="Proteomes" id="UP000304941">
    <property type="component" value="Unassembled WGS sequence"/>
</dbReference>
<sequence>MRDLTALPDLNIALVQTSLVWHDRQANLEHF</sequence>
<comment type="caution">
    <text evidence="1">The sequence shown here is derived from an EMBL/GenBank/DDBJ whole genome shotgun (WGS) entry which is preliminary data.</text>
</comment>